<comment type="caution">
    <text evidence="2">The sequence shown here is derived from an EMBL/GenBank/DDBJ whole genome shotgun (WGS) entry which is preliminary data.</text>
</comment>
<evidence type="ECO:0000256" key="1">
    <source>
        <dbReference type="SAM" id="Phobius"/>
    </source>
</evidence>
<proteinExistence type="predicted"/>
<evidence type="ECO:0000313" key="2">
    <source>
        <dbReference type="EMBL" id="GIH41839.1"/>
    </source>
</evidence>
<dbReference type="PANTHER" id="PTHR42305:SF1">
    <property type="entry name" value="MEMBRANE PROTEIN RV1733C-RELATED"/>
    <property type="match status" value="1"/>
</dbReference>
<dbReference type="InterPro" id="IPR039708">
    <property type="entry name" value="MT1774/Rv1733c-like"/>
</dbReference>
<protein>
    <recommendedName>
        <fullName evidence="4">Integral membrane protein</fullName>
    </recommendedName>
</protein>
<dbReference type="RefSeq" id="WP_204059149.1">
    <property type="nucleotide sequence ID" value="NZ_BAAAGP010000007.1"/>
</dbReference>
<gene>
    <name evidence="2" type="ORF">Mco01_48390</name>
</gene>
<feature type="transmembrane region" description="Helical" evidence="1">
    <location>
        <begin position="147"/>
        <end position="169"/>
    </location>
</feature>
<keyword evidence="1" id="KW-0472">Membrane</keyword>
<keyword evidence="1" id="KW-0812">Transmembrane</keyword>
<dbReference type="PANTHER" id="PTHR42305">
    <property type="entry name" value="MEMBRANE PROTEIN RV1733C-RELATED"/>
    <property type="match status" value="1"/>
</dbReference>
<dbReference type="Proteomes" id="UP000603904">
    <property type="component" value="Unassembled WGS sequence"/>
</dbReference>
<keyword evidence="1" id="KW-1133">Transmembrane helix</keyword>
<accession>A0ABQ4G436</accession>
<organism evidence="2 3">
    <name type="scientific">Microbispora corallina</name>
    <dbReference type="NCBI Taxonomy" id="83302"/>
    <lineage>
        <taxon>Bacteria</taxon>
        <taxon>Bacillati</taxon>
        <taxon>Actinomycetota</taxon>
        <taxon>Actinomycetes</taxon>
        <taxon>Streptosporangiales</taxon>
        <taxon>Streptosporangiaceae</taxon>
        <taxon>Microbispora</taxon>
    </lineage>
</organism>
<dbReference type="EMBL" id="BOOC01000026">
    <property type="protein sequence ID" value="GIH41839.1"/>
    <property type="molecule type" value="Genomic_DNA"/>
</dbReference>
<evidence type="ECO:0000313" key="3">
    <source>
        <dbReference type="Proteomes" id="UP000603904"/>
    </source>
</evidence>
<sequence>MRSLAGWTMTRVRRYRPDRNPLRRRSDRIEAALAAVALAAVLLALWPALAVGRVVYDAGSAAERVGPSVRQRVPAVVAAWPPQTLAESRALLGEATVRWTLPSGEVRTGRVPTALLVRTGSHVAVWVDPAGRPTTPPQDRTETVARAGAAGFGVLAAGAALALCVFAVGRAVLDRGRYRDWDDAWAAADRRWRRPRI</sequence>
<evidence type="ECO:0008006" key="4">
    <source>
        <dbReference type="Google" id="ProtNLM"/>
    </source>
</evidence>
<reference evidence="2 3" key="1">
    <citation type="submission" date="2021-01" db="EMBL/GenBank/DDBJ databases">
        <title>Whole genome shotgun sequence of Microbispora corallina NBRC 16416.</title>
        <authorList>
            <person name="Komaki H."/>
            <person name="Tamura T."/>
        </authorList>
    </citation>
    <scope>NUCLEOTIDE SEQUENCE [LARGE SCALE GENOMIC DNA]</scope>
    <source>
        <strain evidence="2 3">NBRC 16416</strain>
    </source>
</reference>
<keyword evidence="3" id="KW-1185">Reference proteome</keyword>
<name>A0ABQ4G436_9ACTN</name>